<keyword evidence="3" id="KW-1185">Reference proteome</keyword>
<organism evidence="2 3">
    <name type="scientific">Stenotrophomonas acidaminiphila</name>
    <dbReference type="NCBI Taxonomy" id="128780"/>
    <lineage>
        <taxon>Bacteria</taxon>
        <taxon>Pseudomonadati</taxon>
        <taxon>Pseudomonadota</taxon>
        <taxon>Gammaproteobacteria</taxon>
        <taxon>Lysobacterales</taxon>
        <taxon>Lysobacteraceae</taxon>
        <taxon>Stenotrophomonas</taxon>
    </lineage>
</organism>
<dbReference type="Proteomes" id="UP000061010">
    <property type="component" value="Chromosome"/>
</dbReference>
<reference evidence="2 3" key="1">
    <citation type="journal article" date="2015" name="Genome Announc.">
        <title>Complete Genome Sequencing of Stenotrophomonas acidaminiphila ZAC14D2_NAIMI4_2, a Multidrug-Resistant Strain Isolated from Sediments of a Polluted River in Mexico, Uncovers New Antibiotic Resistance Genes and a Novel Class-II Lasso Peptide Biosynthesis Gene Cluster.</title>
        <authorList>
            <person name="Vinuesa P."/>
            <person name="Ochoa-Sanchez L.E."/>
        </authorList>
    </citation>
    <scope>NUCLEOTIDE SEQUENCE [LARGE SCALE GENOMIC DNA]</scope>
    <source>
        <strain evidence="2 3">ZAC14D2_NAIMI4_2</strain>
    </source>
</reference>
<evidence type="ECO:0000313" key="2">
    <source>
        <dbReference type="EMBL" id="ALJ28743.1"/>
    </source>
</evidence>
<proteinExistence type="predicted"/>
<feature type="region of interest" description="Disordered" evidence="1">
    <location>
        <begin position="1"/>
        <end position="26"/>
    </location>
</feature>
<evidence type="ECO:0000313" key="3">
    <source>
        <dbReference type="Proteomes" id="UP000061010"/>
    </source>
</evidence>
<dbReference type="KEGG" id="sacz:AOT14_23770"/>
<dbReference type="OrthoDB" id="5292474at2"/>
<gene>
    <name evidence="2" type="ORF">AOT14_23770</name>
</gene>
<dbReference type="AlphaFoldDB" id="A0A0S1B109"/>
<dbReference type="PATRIC" id="fig|128780.6.peg.2394"/>
<dbReference type="RefSeq" id="WP_054666661.1">
    <property type="nucleotide sequence ID" value="NZ_JAJTTN010000009.1"/>
</dbReference>
<protein>
    <submittedName>
        <fullName evidence="2">Membrane protein</fullName>
    </submittedName>
</protein>
<dbReference type="InterPro" id="IPR021390">
    <property type="entry name" value="DUF3025"/>
</dbReference>
<evidence type="ECO:0000256" key="1">
    <source>
        <dbReference type="SAM" id="MobiDB-lite"/>
    </source>
</evidence>
<feature type="compositionally biased region" description="Low complexity" evidence="1">
    <location>
        <begin position="1"/>
        <end position="16"/>
    </location>
</feature>
<dbReference type="Pfam" id="PF11227">
    <property type="entry name" value="DUF3025"/>
    <property type="match status" value="1"/>
</dbReference>
<dbReference type="EMBL" id="CP012900">
    <property type="protein sequence ID" value="ALJ28743.1"/>
    <property type="molecule type" value="Genomic_DNA"/>
</dbReference>
<accession>A0A0S1B109</accession>
<sequence>MTGQPRGARAAQDDAGAGIGPDRRRFVAPPRGQVDPACFGHPLLECDAAHRTLLVATEWPDIDALNAALPLPGRRFVVQDKALLGDGLHYETRIAAQGRIATRPENWHDLFNALVWARYPAIKSALNARQCLHIDAMGPQRRNRAQQALTQFDECGVIVRIADPALLPLWDGHRWHALFAAQAARWHDGGIGVAAVIGHALMEQALVPGRRLVGRCVAVQGTDDAACVARVAGAIAAGEILGDPLQLRPLPLAGVPGWQPRQDDAFYAEAGYFRPLREGRTYPAPLR</sequence>
<name>A0A0S1B109_9GAMM</name>